<keyword evidence="2" id="KW-1185">Reference proteome</keyword>
<protein>
    <submittedName>
        <fullName evidence="1">Uncharacterized protein</fullName>
    </submittedName>
</protein>
<reference evidence="1 2" key="1">
    <citation type="submission" date="2018-05" db="EMBL/GenBank/DDBJ databases">
        <title>Leucothrix arctica sp. nov., isolated from Arctic seawater.</title>
        <authorList>
            <person name="Choi A."/>
            <person name="Baek K."/>
        </authorList>
    </citation>
    <scope>NUCLEOTIDE SEQUENCE [LARGE SCALE GENOMIC DNA]</scope>
    <source>
        <strain evidence="1 2">JCM 18388</strain>
    </source>
</reference>
<evidence type="ECO:0000313" key="2">
    <source>
        <dbReference type="Proteomes" id="UP000245539"/>
    </source>
</evidence>
<comment type="caution">
    <text evidence="1">The sequence shown here is derived from an EMBL/GenBank/DDBJ whole genome shotgun (WGS) entry which is preliminary data.</text>
</comment>
<proteinExistence type="predicted"/>
<dbReference type="Proteomes" id="UP000245539">
    <property type="component" value="Unassembled WGS sequence"/>
</dbReference>
<gene>
    <name evidence="1" type="ORF">DKW60_08180</name>
</gene>
<organism evidence="1 2">
    <name type="scientific">Leucothrix pacifica</name>
    <dbReference type="NCBI Taxonomy" id="1247513"/>
    <lineage>
        <taxon>Bacteria</taxon>
        <taxon>Pseudomonadati</taxon>
        <taxon>Pseudomonadota</taxon>
        <taxon>Gammaproteobacteria</taxon>
        <taxon>Thiotrichales</taxon>
        <taxon>Thiotrichaceae</taxon>
        <taxon>Leucothrix</taxon>
    </lineage>
</organism>
<evidence type="ECO:0000313" key="1">
    <source>
        <dbReference type="EMBL" id="PWQ98197.1"/>
    </source>
</evidence>
<accession>A0A317CIU6</accession>
<dbReference type="EMBL" id="QGKM01000017">
    <property type="protein sequence ID" value="PWQ98197.1"/>
    <property type="molecule type" value="Genomic_DNA"/>
</dbReference>
<name>A0A317CIU6_9GAMM</name>
<dbReference type="AlphaFoldDB" id="A0A317CIU6"/>
<sequence>MVVEFLAIGRVGKILAEFDTDAIRDKHDQFQLANAREWQPIAYELRKLLLSHDLDAQDKRIVEDMLESLELYGIRSQELRWDVLPKLYAKQPLSLSVMDAWPS</sequence>